<evidence type="ECO:0000313" key="5">
    <source>
        <dbReference type="Proteomes" id="UP000321570"/>
    </source>
</evidence>
<dbReference type="Pfam" id="PF05907">
    <property type="entry name" value="CXXC_Zn-b_euk"/>
    <property type="match status" value="1"/>
</dbReference>
<accession>A0A564YYA3</accession>
<dbReference type="EMBL" id="CABIJS010000477">
    <property type="protein sequence ID" value="VUZ52205.1"/>
    <property type="molecule type" value="Genomic_DNA"/>
</dbReference>
<name>A0A564YYA3_HYMDI</name>
<dbReference type="AlphaFoldDB" id="A0A564YYA3"/>
<dbReference type="PANTHER" id="PTHR12857">
    <property type="entry name" value="CXXC MOTIF CONTAINING ZINC BINDING PROTEIN"/>
    <property type="match status" value="1"/>
</dbReference>
<sequence length="211" mass="23680">MEARESTLSRPILACSSSSDLYALPRSFGFAAIGVGALYRVLQIFISNRMPNFELLFSAQLANVKEILPPNVDTDWFIKVKCTNCGEIHDKFVSVNSKETIPIKGCRSSVNMYLKCKFCYRELTADIIEDSIKPYTGDDSGQYRPIARFSCNGLEPVEFSIRDGWQVTSSSTNETVFSDVDLSSGEWTDYDDNAGICLEIMEIQTNFKLVK</sequence>
<organism evidence="4 5">
    <name type="scientific">Hymenolepis diminuta</name>
    <name type="common">Rat tapeworm</name>
    <dbReference type="NCBI Taxonomy" id="6216"/>
    <lineage>
        <taxon>Eukaryota</taxon>
        <taxon>Metazoa</taxon>
        <taxon>Spiralia</taxon>
        <taxon>Lophotrochozoa</taxon>
        <taxon>Platyhelminthes</taxon>
        <taxon>Cestoda</taxon>
        <taxon>Eucestoda</taxon>
        <taxon>Cyclophyllidea</taxon>
        <taxon>Hymenolepididae</taxon>
        <taxon>Hymenolepis</taxon>
    </lineage>
</organism>
<dbReference type="PANTHER" id="PTHR12857:SF0">
    <property type="entry name" value="CXXC MOTIF CONTAINING ZINC BINDING PROTEIN"/>
    <property type="match status" value="1"/>
</dbReference>
<dbReference type="InterPro" id="IPR008584">
    <property type="entry name" value="CXXC_Zn-binding_euk"/>
</dbReference>
<dbReference type="Proteomes" id="UP000321570">
    <property type="component" value="Unassembled WGS sequence"/>
</dbReference>
<gene>
    <name evidence="4" type="ORF">WMSIL1_LOCUS10814</name>
</gene>
<keyword evidence="2" id="KW-0479">Metal-binding</keyword>
<evidence type="ECO:0000256" key="3">
    <source>
        <dbReference type="ARBA" id="ARBA00022833"/>
    </source>
</evidence>
<evidence type="ECO:0008006" key="6">
    <source>
        <dbReference type="Google" id="ProtNLM"/>
    </source>
</evidence>
<protein>
    <recommendedName>
        <fullName evidence="6">DUF866 domain-containing protein</fullName>
    </recommendedName>
</protein>
<dbReference type="SUPFAM" id="SSF141678">
    <property type="entry name" value="MAL13P1.257-like"/>
    <property type="match status" value="1"/>
</dbReference>
<reference evidence="4 5" key="1">
    <citation type="submission" date="2019-07" db="EMBL/GenBank/DDBJ databases">
        <authorList>
            <person name="Jastrzebski P J."/>
            <person name="Paukszto L."/>
            <person name="Jastrzebski P J."/>
        </authorList>
    </citation>
    <scope>NUCLEOTIDE SEQUENCE [LARGE SCALE GENOMIC DNA]</scope>
    <source>
        <strain evidence="4 5">WMS-il1</strain>
    </source>
</reference>
<evidence type="ECO:0000256" key="1">
    <source>
        <dbReference type="ARBA" id="ARBA00007818"/>
    </source>
</evidence>
<comment type="similarity">
    <text evidence="1">Belongs to the UPF0587 family.</text>
</comment>
<dbReference type="GO" id="GO:0008270">
    <property type="term" value="F:zinc ion binding"/>
    <property type="evidence" value="ECO:0007669"/>
    <property type="project" value="TreeGrafter"/>
</dbReference>
<proteinExistence type="inferred from homology"/>
<evidence type="ECO:0000313" key="4">
    <source>
        <dbReference type="EMBL" id="VUZ52205.1"/>
    </source>
</evidence>
<keyword evidence="3" id="KW-0862">Zinc</keyword>
<keyword evidence="5" id="KW-1185">Reference proteome</keyword>
<evidence type="ECO:0000256" key="2">
    <source>
        <dbReference type="ARBA" id="ARBA00022723"/>
    </source>
</evidence>